<name>A0AAV8UJ08_9RHOD</name>
<evidence type="ECO:0000313" key="2">
    <source>
        <dbReference type="Proteomes" id="UP001157974"/>
    </source>
</evidence>
<comment type="caution">
    <text evidence="1">The sequence shown here is derived from an EMBL/GenBank/DDBJ whole genome shotgun (WGS) entry which is preliminary data.</text>
</comment>
<proteinExistence type="predicted"/>
<sequence length="115" mass="12745">MHRGWDGCLFVNVQCVRGVAGWSEGWRPSARSSCGPRRLKLSQVAYQPKPIEEAHGRNVVRRKMVGKDGSEEVENEKEIVSWGVPGGGIRTNADNDQIFEFVDGNGTTVARFTEV</sequence>
<dbReference type="AlphaFoldDB" id="A0AAV8UJ08"/>
<keyword evidence="2" id="KW-1185">Reference proteome</keyword>
<evidence type="ECO:0000313" key="1">
    <source>
        <dbReference type="EMBL" id="KAJ8902511.1"/>
    </source>
</evidence>
<dbReference type="Proteomes" id="UP001157974">
    <property type="component" value="Unassembled WGS sequence"/>
</dbReference>
<dbReference type="EMBL" id="JAMWBK010000009">
    <property type="protein sequence ID" value="KAJ8902511.1"/>
    <property type="molecule type" value="Genomic_DNA"/>
</dbReference>
<accession>A0AAV8UJ08</accession>
<protein>
    <submittedName>
        <fullName evidence="1">Uncharacterized protein</fullName>
    </submittedName>
</protein>
<organism evidence="1 2">
    <name type="scientific">Rhodosorus marinus</name>
    <dbReference type="NCBI Taxonomy" id="101924"/>
    <lineage>
        <taxon>Eukaryota</taxon>
        <taxon>Rhodophyta</taxon>
        <taxon>Stylonematophyceae</taxon>
        <taxon>Stylonematales</taxon>
        <taxon>Stylonemataceae</taxon>
        <taxon>Rhodosorus</taxon>
    </lineage>
</organism>
<reference evidence="1 2" key="1">
    <citation type="journal article" date="2023" name="Nat. Commun.">
        <title>Origin of minicircular mitochondrial genomes in red algae.</title>
        <authorList>
            <person name="Lee Y."/>
            <person name="Cho C.H."/>
            <person name="Lee Y.M."/>
            <person name="Park S.I."/>
            <person name="Yang J.H."/>
            <person name="West J.A."/>
            <person name="Bhattacharya D."/>
            <person name="Yoon H.S."/>
        </authorList>
    </citation>
    <scope>NUCLEOTIDE SEQUENCE [LARGE SCALE GENOMIC DNA]</scope>
    <source>
        <strain evidence="1 2">CCMP1338</strain>
        <tissue evidence="1">Whole cell</tissue>
    </source>
</reference>
<gene>
    <name evidence="1" type="ORF">NDN08_006914</name>
</gene>